<dbReference type="STRING" id="695939.SAMN00790413_05849"/>
<evidence type="ECO:0000313" key="3">
    <source>
        <dbReference type="Proteomes" id="UP000192582"/>
    </source>
</evidence>
<gene>
    <name evidence="2" type="ORF">SAMN00790413_05849</name>
</gene>
<keyword evidence="3" id="KW-1185">Reference proteome</keyword>
<feature type="chain" id="PRO_5012596677" evidence="1">
    <location>
        <begin position="29"/>
        <end position="731"/>
    </location>
</feature>
<dbReference type="Proteomes" id="UP000192582">
    <property type="component" value="Unassembled WGS sequence"/>
</dbReference>
<dbReference type="OrthoDB" id="60682at2"/>
<evidence type="ECO:0000313" key="2">
    <source>
        <dbReference type="EMBL" id="SMB79242.1"/>
    </source>
</evidence>
<dbReference type="EMBL" id="FWWU01000003">
    <property type="protein sequence ID" value="SMB79242.1"/>
    <property type="molecule type" value="Genomic_DNA"/>
</dbReference>
<organism evidence="2 3">
    <name type="scientific">Deinococcus hopiensis KR-140</name>
    <dbReference type="NCBI Taxonomy" id="695939"/>
    <lineage>
        <taxon>Bacteria</taxon>
        <taxon>Thermotogati</taxon>
        <taxon>Deinococcota</taxon>
        <taxon>Deinococci</taxon>
        <taxon>Deinococcales</taxon>
        <taxon>Deinococcaceae</taxon>
        <taxon>Deinococcus</taxon>
    </lineage>
</organism>
<evidence type="ECO:0000256" key="1">
    <source>
        <dbReference type="SAM" id="SignalP"/>
    </source>
</evidence>
<keyword evidence="1" id="KW-0732">Signal</keyword>
<accession>A0A1W1UDY2</accession>
<reference evidence="2 3" key="1">
    <citation type="submission" date="2017-04" db="EMBL/GenBank/DDBJ databases">
        <authorList>
            <person name="Afonso C.L."/>
            <person name="Miller P.J."/>
            <person name="Scott M.A."/>
            <person name="Spackman E."/>
            <person name="Goraichik I."/>
            <person name="Dimitrov K.M."/>
            <person name="Suarez D.L."/>
            <person name="Swayne D.E."/>
        </authorList>
    </citation>
    <scope>NUCLEOTIDE SEQUENCE [LARGE SCALE GENOMIC DNA]</scope>
    <source>
        <strain evidence="2 3">KR-140</strain>
    </source>
</reference>
<name>A0A1W1UDY2_9DEIO</name>
<feature type="signal peptide" evidence="1">
    <location>
        <begin position="1"/>
        <end position="28"/>
    </location>
</feature>
<proteinExistence type="predicted"/>
<sequence length="731" mass="76657">MTFRASPFVRPALLALTLGLLGSSGAQSGTATQTASLVATPPTAPTFCTEDLELYVELEVGGRNRGTRLVYPEGEALWVEAAALTPSEAGYVAAQKDCNGVAFVRLNPTLRTRLDGQALSLVVEANPALLGTTTYRVGTGQVSYASDLPLLRLSYSVAAAADVSRGVDTAAMQVAVQYWRGNLRLEGSARLAGGQGRTPGTVYGARADYDLSPSWQVGAFADAGSGEERFGVRSSLSRLVLRDVGPIELDFPSDAEVQVTVDGETRTAFLAPAGHLVLTDVRAKYTSGTVAVRWTDGVREGQSTFPYRQASALQPGSFGVTGEVAWNTRAGLEANVEGRYVLTPQVSLQAGFEQSNGTPRASLGAVWQDGEQGANLNASTDFGVRPSGAPSAEGVGTRVQAGYAARTGPVTFGLSSTWTVTPAGTDPRRSEARLVAAYNRSSLEMYASVAYSLSRELSGRVGLDYRPTAAALLSASADMGREGVRFRVRGRFMLGSGRSVAVEGRPGPGFAAEYTQAIDNDLLRLNVQNLAPYVAGTYTLNRGISATASVNSSGQGAVSVTGSVSRVAGQLTWNSTRDGSVLFLKTGVPGLTLRVNGQPQGRTDAAGDVVLTGFRAGLPLQLSFDPSELPIEVGYRQDRVGLLPDRAGVNELDWRENFTVSRWVTLRWAEGHSAAGATLEVAGQVFTADDEGAALLPPLPAGVPALLRSEDGTQRCHVVTGPKGEVPACGS</sequence>
<dbReference type="AlphaFoldDB" id="A0A1W1UDY2"/>
<dbReference type="RefSeq" id="WP_084045463.1">
    <property type="nucleotide sequence ID" value="NZ_FWWU01000003.1"/>
</dbReference>
<protein>
    <submittedName>
        <fullName evidence="2">Outer membrane usher protein FimD/PapC</fullName>
    </submittedName>
</protein>